<dbReference type="Proteomes" id="UP001556220">
    <property type="component" value="Unassembled WGS sequence"/>
</dbReference>
<dbReference type="EMBL" id="JBFOHK010000004">
    <property type="protein sequence ID" value="MEW9572861.1"/>
    <property type="molecule type" value="Genomic_DNA"/>
</dbReference>
<accession>A0ABV3QHD1</accession>
<proteinExistence type="predicted"/>
<protein>
    <submittedName>
        <fullName evidence="1">Uncharacterized protein</fullName>
    </submittedName>
</protein>
<evidence type="ECO:0000313" key="1">
    <source>
        <dbReference type="EMBL" id="MEW9572861.1"/>
    </source>
</evidence>
<organism evidence="1 2">
    <name type="scientific">Rhodanobacter lycopersici</name>
    <dbReference type="NCBI Taxonomy" id="3162487"/>
    <lineage>
        <taxon>Bacteria</taxon>
        <taxon>Pseudomonadati</taxon>
        <taxon>Pseudomonadota</taxon>
        <taxon>Gammaproteobacteria</taxon>
        <taxon>Lysobacterales</taxon>
        <taxon>Rhodanobacteraceae</taxon>
        <taxon>Rhodanobacter</taxon>
    </lineage>
</organism>
<name>A0ABV3QHD1_9GAMM</name>
<comment type="caution">
    <text evidence="1">The sequence shown here is derived from an EMBL/GenBank/DDBJ whole genome shotgun (WGS) entry which is preliminary data.</text>
</comment>
<gene>
    <name evidence="1" type="ORF">ABQJ54_13965</name>
</gene>
<evidence type="ECO:0000313" key="2">
    <source>
        <dbReference type="Proteomes" id="UP001556220"/>
    </source>
</evidence>
<sequence length="135" mass="14385">MQTISGRLKIFVLSALVALLSGGAGFYIGFGKGANTMATLASQNAASDALSDVRRSVAALQEADPAQVRRKVATDLRIALFSLDAYSSAVPFVKCDDQDRKALEKAASYIAANPDPKIFNSDPELGRGLRFCESR</sequence>
<keyword evidence="2" id="KW-1185">Reference proteome</keyword>
<reference evidence="1 2" key="1">
    <citation type="submission" date="2024-06" db="EMBL/GenBank/DDBJ databases">
        <authorList>
            <person name="Woo H."/>
        </authorList>
    </citation>
    <scope>NUCLEOTIDE SEQUENCE [LARGE SCALE GENOMIC DNA]</scope>
    <source>
        <strain evidence="1 2">Si-c</strain>
    </source>
</reference>
<dbReference type="RefSeq" id="WP_367854928.1">
    <property type="nucleotide sequence ID" value="NZ_JBFOHK010000004.1"/>
</dbReference>